<gene>
    <name evidence="11" type="ORF">CBR_g52747</name>
</gene>
<dbReference type="InterPro" id="IPR020588">
    <property type="entry name" value="RecA_ATP-bd"/>
</dbReference>
<sequence>MIPTRTATVRRKEGEVRARKDERPPSSSMLCRDRNLGNGSDPDSSFDESFSISSLHKQHSSAIGIATLDSPDHQVAIPMADTAITLGGRDPRVRVSRRCQQLAKKKNNFAVVRVKGTVCQSLSSMECLRWRCESRAKLNEKKAGGGIEAFGAVSGSLQGFVTTSRSYTSLTSKSLVRAGAMQQGGSGKGGGGINLRGLKKKKESRPYMCTNCGEIHAQWFGVCNYCEEMNSIKLVPAEFLDDAPGSAGAKGGARGGGAAARAVAKVAAAADLQSIAGSFGAENPDALGLNGDTAKRSEQGRSAQNGGGGGWVNNMIAGPRRLIDIGKDGLRGTRMITLGGPNGSELARVLGGGLEPGSLVLVGGDPGVGKSTLLLQVAGLLSEGERLVSTDNVSAGTSMSPVLYVSGEESAQQVCSRSERMGIKSENLFLYSTNSMEMILEAMVNLKPRAVVIDSIQTVYLQEATGSAGSVSQVRECTAALMHAAKQSDTPIFLIGHVTKSGDIAGPRILEHMVDVVLYMEGERLQSHRLLRCVKNRYGSTNEVGVFEMMEEGLAAVSNPSQLFLGDRDGYLDAGGSERKNCNAAAGAVGVVMEGTRPLLVEIQALCSGTSQPPGRRACTGYDPMRLHMLLAVLNKQVGMRLWNQDVFVNVVGGLQLREPSADLAVAIAVAASFLDKPIRRNVAFVGEIGLGGELRSVGQVDRRLAEAAKLGFQECIFPKVDAKRLGRSLNSQTLSHLQSSSDVRHFPCGHVKEAICRALDIDASLLTVRTRKQT</sequence>
<keyword evidence="3" id="KW-0227">DNA damage</keyword>
<feature type="compositionally biased region" description="Basic and acidic residues" evidence="9">
    <location>
        <begin position="10"/>
        <end position="24"/>
    </location>
</feature>
<evidence type="ECO:0000256" key="9">
    <source>
        <dbReference type="SAM" id="MobiDB-lite"/>
    </source>
</evidence>
<dbReference type="NCBIfam" id="TIGR00416">
    <property type="entry name" value="sms"/>
    <property type="match status" value="1"/>
</dbReference>
<dbReference type="PRINTS" id="PR00830">
    <property type="entry name" value="ENDOLAPTASE"/>
</dbReference>
<evidence type="ECO:0000313" key="12">
    <source>
        <dbReference type="Proteomes" id="UP000265515"/>
    </source>
</evidence>
<dbReference type="GO" id="GO:0046872">
    <property type="term" value="F:metal ion binding"/>
    <property type="evidence" value="ECO:0007669"/>
    <property type="project" value="UniProtKB-KW"/>
</dbReference>
<dbReference type="InterPro" id="IPR020568">
    <property type="entry name" value="Ribosomal_Su5_D2-typ_SF"/>
</dbReference>
<proteinExistence type="inferred from homology"/>
<dbReference type="InterPro" id="IPR008269">
    <property type="entry name" value="Lon_proteolytic"/>
</dbReference>
<evidence type="ECO:0000256" key="8">
    <source>
        <dbReference type="ARBA" id="ARBA00023204"/>
    </source>
</evidence>
<evidence type="ECO:0000256" key="1">
    <source>
        <dbReference type="ARBA" id="ARBA00022723"/>
    </source>
</evidence>
<keyword evidence="8" id="KW-0234">DNA repair</keyword>
<accession>A0A388MAS7</accession>
<dbReference type="InterPro" id="IPR014721">
    <property type="entry name" value="Ribsml_uS5_D2-typ_fold_subgr"/>
</dbReference>
<reference evidence="11 12" key="1">
    <citation type="journal article" date="2018" name="Cell">
        <title>The Chara Genome: Secondary Complexity and Implications for Plant Terrestrialization.</title>
        <authorList>
            <person name="Nishiyama T."/>
            <person name="Sakayama H."/>
            <person name="Vries J.D."/>
            <person name="Buschmann H."/>
            <person name="Saint-Marcoux D."/>
            <person name="Ullrich K.K."/>
            <person name="Haas F.B."/>
            <person name="Vanderstraeten L."/>
            <person name="Becker D."/>
            <person name="Lang D."/>
            <person name="Vosolsobe S."/>
            <person name="Rombauts S."/>
            <person name="Wilhelmsson P.K.I."/>
            <person name="Janitza P."/>
            <person name="Kern R."/>
            <person name="Heyl A."/>
            <person name="Rumpler F."/>
            <person name="Villalobos L.I.A.C."/>
            <person name="Clay J.M."/>
            <person name="Skokan R."/>
            <person name="Toyoda A."/>
            <person name="Suzuki Y."/>
            <person name="Kagoshima H."/>
            <person name="Schijlen E."/>
            <person name="Tajeshwar N."/>
            <person name="Catarino B."/>
            <person name="Hetherington A.J."/>
            <person name="Saltykova A."/>
            <person name="Bonnot C."/>
            <person name="Breuninger H."/>
            <person name="Symeonidi A."/>
            <person name="Radhakrishnan G.V."/>
            <person name="Van Nieuwerburgh F."/>
            <person name="Deforce D."/>
            <person name="Chang C."/>
            <person name="Karol K.G."/>
            <person name="Hedrich R."/>
            <person name="Ulvskov P."/>
            <person name="Glockner G."/>
            <person name="Delwiche C.F."/>
            <person name="Petrasek J."/>
            <person name="Van de Peer Y."/>
            <person name="Friml J."/>
            <person name="Beilby M."/>
            <person name="Dolan L."/>
            <person name="Kohara Y."/>
            <person name="Sugano S."/>
            <person name="Fujiyama A."/>
            <person name="Delaux P.-M."/>
            <person name="Quint M."/>
            <person name="TheiBen G."/>
            <person name="Hagemann M."/>
            <person name="Harholt J."/>
            <person name="Dunand C."/>
            <person name="Zachgo S."/>
            <person name="Langdale J."/>
            <person name="Maumus F."/>
            <person name="Straeten D.V.D."/>
            <person name="Gould S.B."/>
            <person name="Rensing S.A."/>
        </authorList>
    </citation>
    <scope>NUCLEOTIDE SEQUENCE [LARGE SCALE GENOMIC DNA]</scope>
    <source>
        <strain evidence="11 12">S276</strain>
    </source>
</reference>
<dbReference type="GO" id="GO:0004252">
    <property type="term" value="F:serine-type endopeptidase activity"/>
    <property type="evidence" value="ECO:0007669"/>
    <property type="project" value="InterPro"/>
</dbReference>
<dbReference type="AlphaFoldDB" id="A0A388MAS7"/>
<keyword evidence="4" id="KW-0378">Hydrolase</keyword>
<dbReference type="PANTHER" id="PTHR32472:SF10">
    <property type="entry name" value="DNA REPAIR PROTEIN RADA-LIKE PROTEIN"/>
    <property type="match status" value="1"/>
</dbReference>
<protein>
    <recommendedName>
        <fullName evidence="10">RecA family profile 1 domain-containing protein</fullName>
    </recommendedName>
</protein>
<dbReference type="HAMAP" id="MF_01498">
    <property type="entry name" value="RadA_bact"/>
    <property type="match status" value="1"/>
</dbReference>
<dbReference type="InterPro" id="IPR004504">
    <property type="entry name" value="DNA_repair_RadA"/>
</dbReference>
<feature type="region of interest" description="Disordered" evidence="9">
    <location>
        <begin position="287"/>
        <end position="312"/>
    </location>
</feature>
<dbReference type="InterPro" id="IPR003593">
    <property type="entry name" value="AAA+_ATPase"/>
</dbReference>
<evidence type="ECO:0000256" key="3">
    <source>
        <dbReference type="ARBA" id="ARBA00022763"/>
    </source>
</evidence>
<feature type="region of interest" description="Disordered" evidence="9">
    <location>
        <begin position="1"/>
        <end position="51"/>
    </location>
</feature>
<dbReference type="SUPFAM" id="SSF52540">
    <property type="entry name" value="P-loop containing nucleoside triphosphate hydrolases"/>
    <property type="match status" value="1"/>
</dbReference>
<name>A0A388MAS7_CHABU</name>
<evidence type="ECO:0000256" key="2">
    <source>
        <dbReference type="ARBA" id="ARBA00022741"/>
    </source>
</evidence>
<dbReference type="Pfam" id="PF13481">
    <property type="entry name" value="AAA_25"/>
    <property type="match status" value="1"/>
</dbReference>
<feature type="compositionally biased region" description="Low complexity" evidence="9">
    <location>
        <begin position="40"/>
        <end position="51"/>
    </location>
</feature>
<dbReference type="GO" id="GO:0005524">
    <property type="term" value="F:ATP binding"/>
    <property type="evidence" value="ECO:0007669"/>
    <property type="project" value="UniProtKB-KW"/>
</dbReference>
<dbReference type="GO" id="GO:0140664">
    <property type="term" value="F:ATP-dependent DNA damage sensor activity"/>
    <property type="evidence" value="ECO:0007669"/>
    <property type="project" value="InterPro"/>
</dbReference>
<dbReference type="Gene3D" id="3.30.230.10">
    <property type="match status" value="1"/>
</dbReference>
<keyword evidence="2" id="KW-0547">Nucleotide-binding</keyword>
<dbReference type="SMART" id="SM00382">
    <property type="entry name" value="AAA"/>
    <property type="match status" value="1"/>
</dbReference>
<comment type="caution">
    <text evidence="11">The sequence shown here is derived from an EMBL/GenBank/DDBJ whole genome shotgun (WGS) entry which is preliminary data.</text>
</comment>
<keyword evidence="6" id="KW-0346">Stress response</keyword>
<dbReference type="GO" id="GO:0000725">
    <property type="term" value="P:recombinational repair"/>
    <property type="evidence" value="ECO:0007669"/>
    <property type="project" value="TreeGrafter"/>
</dbReference>
<dbReference type="InterPro" id="IPR027417">
    <property type="entry name" value="P-loop_NTPase"/>
</dbReference>
<evidence type="ECO:0000313" key="11">
    <source>
        <dbReference type="EMBL" id="GBG91668.1"/>
    </source>
</evidence>
<feature type="domain" description="RecA family profile 1" evidence="10">
    <location>
        <begin position="335"/>
        <end position="498"/>
    </location>
</feature>
<dbReference type="GO" id="GO:0006508">
    <property type="term" value="P:proteolysis"/>
    <property type="evidence" value="ECO:0007669"/>
    <property type="project" value="InterPro"/>
</dbReference>
<dbReference type="OrthoDB" id="41505at2759"/>
<dbReference type="Gramene" id="GBG91668">
    <property type="protein sequence ID" value="GBG91668"/>
    <property type="gene ID" value="CBR_g52747"/>
</dbReference>
<dbReference type="OMA" id="DECHAFG"/>
<dbReference type="PANTHER" id="PTHR32472">
    <property type="entry name" value="DNA REPAIR PROTEIN RADA"/>
    <property type="match status" value="1"/>
</dbReference>
<dbReference type="Proteomes" id="UP000265515">
    <property type="component" value="Unassembled WGS sequence"/>
</dbReference>
<organism evidence="11 12">
    <name type="scientific">Chara braunii</name>
    <name type="common">Braun's stonewort</name>
    <dbReference type="NCBI Taxonomy" id="69332"/>
    <lineage>
        <taxon>Eukaryota</taxon>
        <taxon>Viridiplantae</taxon>
        <taxon>Streptophyta</taxon>
        <taxon>Charophyceae</taxon>
        <taxon>Charales</taxon>
        <taxon>Characeae</taxon>
        <taxon>Chara</taxon>
    </lineage>
</organism>
<dbReference type="EMBL" id="BFEA01000932">
    <property type="protein sequence ID" value="GBG91668.1"/>
    <property type="molecule type" value="Genomic_DNA"/>
</dbReference>
<evidence type="ECO:0000259" key="10">
    <source>
        <dbReference type="PROSITE" id="PS50162"/>
    </source>
</evidence>
<evidence type="ECO:0000256" key="7">
    <source>
        <dbReference type="ARBA" id="ARBA00023125"/>
    </source>
</evidence>
<dbReference type="FunFam" id="3.40.50.300:FF:000050">
    <property type="entry name" value="DNA repair protein RadA"/>
    <property type="match status" value="1"/>
</dbReference>
<dbReference type="STRING" id="69332.A0A388MAS7"/>
<dbReference type="GO" id="GO:0004176">
    <property type="term" value="F:ATP-dependent peptidase activity"/>
    <property type="evidence" value="ECO:0007669"/>
    <property type="project" value="InterPro"/>
</dbReference>
<dbReference type="Pfam" id="PF05362">
    <property type="entry name" value="Lon_C"/>
    <property type="match status" value="1"/>
</dbReference>
<evidence type="ECO:0000256" key="6">
    <source>
        <dbReference type="ARBA" id="ARBA00023016"/>
    </source>
</evidence>
<keyword evidence="7" id="KW-0238">DNA-binding</keyword>
<dbReference type="GO" id="GO:0003684">
    <property type="term" value="F:damaged DNA binding"/>
    <property type="evidence" value="ECO:0007669"/>
    <property type="project" value="InterPro"/>
</dbReference>
<keyword evidence="12" id="KW-1185">Reference proteome</keyword>
<dbReference type="Gene3D" id="3.40.50.300">
    <property type="entry name" value="P-loop containing nucleotide triphosphate hydrolases"/>
    <property type="match status" value="1"/>
</dbReference>
<evidence type="ECO:0000256" key="4">
    <source>
        <dbReference type="ARBA" id="ARBA00022801"/>
    </source>
</evidence>
<dbReference type="PROSITE" id="PS50162">
    <property type="entry name" value="RECA_2"/>
    <property type="match status" value="1"/>
</dbReference>
<keyword evidence="1" id="KW-0479">Metal-binding</keyword>
<dbReference type="SUPFAM" id="SSF54211">
    <property type="entry name" value="Ribosomal protein S5 domain 2-like"/>
    <property type="match status" value="1"/>
</dbReference>
<evidence type="ECO:0000256" key="5">
    <source>
        <dbReference type="ARBA" id="ARBA00022840"/>
    </source>
</evidence>
<keyword evidence="5" id="KW-0067">ATP-binding</keyword>